<sequence>MTPPQFFTLFNRGNTTKKAPPDVRQRLRCCCIQFTRRDVACQARGGKIAPLYKAHPKSDRKV</sequence>
<comment type="caution">
    <text evidence="1">The sequence shown here is derived from an EMBL/GenBank/DDBJ whole genome shotgun (WGS) entry which is preliminary data.</text>
</comment>
<dbReference type="Proteomes" id="UP000032483">
    <property type="component" value="Unassembled WGS sequence"/>
</dbReference>
<keyword evidence="2" id="KW-1185">Reference proteome</keyword>
<dbReference type="EMBL" id="JXXK01000031">
    <property type="protein sequence ID" value="KJF38780.1"/>
    <property type="molecule type" value="Genomic_DNA"/>
</dbReference>
<evidence type="ECO:0000313" key="1">
    <source>
        <dbReference type="EMBL" id="KJF38780.1"/>
    </source>
</evidence>
<evidence type="ECO:0000313" key="2">
    <source>
        <dbReference type="Proteomes" id="UP000032483"/>
    </source>
</evidence>
<gene>
    <name evidence="1" type="ORF">TQ39_16145</name>
</gene>
<reference evidence="1" key="1">
    <citation type="submission" date="2015-02" db="EMBL/GenBank/DDBJ databases">
        <title>A novel member of the family Ruminococcaceae isolated from human feces.</title>
        <authorList>
            <person name="Shkoporov A.N."/>
            <person name="Chaplin A.V."/>
            <person name="Motuzova O.V."/>
            <person name="Kafarskaia L.I."/>
            <person name="Khokhlova E.V."/>
            <person name="Efimov B.A."/>
        </authorList>
    </citation>
    <scope>NUCLEOTIDE SEQUENCE [LARGE SCALE GENOMIC DNA]</scope>
    <source>
        <strain evidence="1">585-1</strain>
    </source>
</reference>
<protein>
    <submittedName>
        <fullName evidence="1">Uncharacterized protein</fullName>
    </submittedName>
</protein>
<accession>A0A0D8IVR5</accession>
<proteinExistence type="predicted"/>
<name>A0A0D8IVR5_9FIRM</name>
<dbReference type="AlphaFoldDB" id="A0A0D8IVR5"/>
<organism evidence="1 2">
    <name type="scientific">Ruthenibacterium lactatiformans</name>
    <dbReference type="NCBI Taxonomy" id="1550024"/>
    <lineage>
        <taxon>Bacteria</taxon>
        <taxon>Bacillati</taxon>
        <taxon>Bacillota</taxon>
        <taxon>Clostridia</taxon>
        <taxon>Eubacteriales</taxon>
        <taxon>Oscillospiraceae</taxon>
        <taxon>Ruthenibacterium</taxon>
    </lineage>
</organism>